<keyword evidence="3" id="KW-0560">Oxidoreductase</keyword>
<dbReference type="Pfam" id="PF13561">
    <property type="entry name" value="adh_short_C2"/>
    <property type="match status" value="1"/>
</dbReference>
<evidence type="ECO:0000256" key="1">
    <source>
        <dbReference type="ARBA" id="ARBA00006484"/>
    </source>
</evidence>
<dbReference type="GO" id="GO:0016616">
    <property type="term" value="F:oxidoreductase activity, acting on the CH-OH group of donors, NAD or NADP as acceptor"/>
    <property type="evidence" value="ECO:0007669"/>
    <property type="project" value="TreeGrafter"/>
</dbReference>
<dbReference type="InterPro" id="IPR036291">
    <property type="entry name" value="NAD(P)-bd_dom_sf"/>
</dbReference>
<reference evidence="4 5" key="1">
    <citation type="submission" date="2016-07" db="EMBL/GenBank/DDBJ databases">
        <title>Pervasive Adenine N6-methylation of Active Genes in Fungi.</title>
        <authorList>
            <consortium name="DOE Joint Genome Institute"/>
            <person name="Mondo S.J."/>
            <person name="Dannebaum R.O."/>
            <person name="Kuo R.C."/>
            <person name="Labutti K."/>
            <person name="Haridas S."/>
            <person name="Kuo A."/>
            <person name="Salamov A."/>
            <person name="Ahrendt S.R."/>
            <person name="Lipzen A."/>
            <person name="Sullivan W."/>
            <person name="Andreopoulos W.B."/>
            <person name="Clum A."/>
            <person name="Lindquist E."/>
            <person name="Daum C."/>
            <person name="Ramamoorthy G.K."/>
            <person name="Gryganskyi A."/>
            <person name="Culley D."/>
            <person name="Magnuson J.K."/>
            <person name="James T.Y."/>
            <person name="O'Malley M.A."/>
            <person name="Stajich J.E."/>
            <person name="Spatafora J.W."/>
            <person name="Visel A."/>
            <person name="Grigoriev I.V."/>
        </authorList>
    </citation>
    <scope>NUCLEOTIDE SEQUENCE [LARGE SCALE GENOMIC DNA]</scope>
    <source>
        <strain evidence="4 5">CBS 129021</strain>
    </source>
</reference>
<dbReference type="PRINTS" id="PR00081">
    <property type="entry name" value="GDHRDH"/>
</dbReference>
<protein>
    <submittedName>
        <fullName evidence="4">3-oxoacyl-reductase</fullName>
    </submittedName>
</protein>
<organism evidence="4 5">
    <name type="scientific">Pseudomassariella vexata</name>
    <dbReference type="NCBI Taxonomy" id="1141098"/>
    <lineage>
        <taxon>Eukaryota</taxon>
        <taxon>Fungi</taxon>
        <taxon>Dikarya</taxon>
        <taxon>Ascomycota</taxon>
        <taxon>Pezizomycotina</taxon>
        <taxon>Sordariomycetes</taxon>
        <taxon>Xylariomycetidae</taxon>
        <taxon>Amphisphaeriales</taxon>
        <taxon>Pseudomassariaceae</taxon>
        <taxon>Pseudomassariella</taxon>
    </lineage>
</organism>
<dbReference type="OrthoDB" id="47007at2759"/>
<keyword evidence="5" id="KW-1185">Reference proteome</keyword>
<gene>
    <name evidence="4" type="ORF">BCR38DRAFT_412090</name>
</gene>
<dbReference type="PANTHER" id="PTHR42760:SF133">
    <property type="entry name" value="3-OXOACYL-[ACYL-CARRIER-PROTEIN] REDUCTASE"/>
    <property type="match status" value="1"/>
</dbReference>
<comment type="caution">
    <text evidence="4">The sequence shown here is derived from an EMBL/GenBank/DDBJ whole genome shotgun (WGS) entry which is preliminary data.</text>
</comment>
<dbReference type="InParanoid" id="A0A1Y2DNZ3"/>
<comment type="similarity">
    <text evidence="1">Belongs to the short-chain dehydrogenases/reductases (SDR) family.</text>
</comment>
<dbReference type="AlphaFoldDB" id="A0A1Y2DNZ3"/>
<dbReference type="FunFam" id="3.40.50.720:FF:000084">
    <property type="entry name" value="Short-chain dehydrogenase reductase"/>
    <property type="match status" value="1"/>
</dbReference>
<dbReference type="STRING" id="1141098.A0A1Y2DNZ3"/>
<dbReference type="PRINTS" id="PR00080">
    <property type="entry name" value="SDRFAMILY"/>
</dbReference>
<accession>A0A1Y2DNZ3</accession>
<dbReference type="EMBL" id="MCFJ01000011">
    <property type="protein sequence ID" value="ORY60992.1"/>
    <property type="molecule type" value="Genomic_DNA"/>
</dbReference>
<dbReference type="RefSeq" id="XP_040713219.1">
    <property type="nucleotide sequence ID" value="XM_040858645.1"/>
</dbReference>
<dbReference type="InterPro" id="IPR002347">
    <property type="entry name" value="SDR_fam"/>
</dbReference>
<dbReference type="GeneID" id="63774857"/>
<dbReference type="CDD" id="cd05233">
    <property type="entry name" value="SDR_c"/>
    <property type="match status" value="1"/>
</dbReference>
<dbReference type="Proteomes" id="UP000193689">
    <property type="component" value="Unassembled WGS sequence"/>
</dbReference>
<evidence type="ECO:0000256" key="3">
    <source>
        <dbReference type="ARBA" id="ARBA00023002"/>
    </source>
</evidence>
<dbReference type="Gene3D" id="3.40.50.720">
    <property type="entry name" value="NAD(P)-binding Rossmann-like Domain"/>
    <property type="match status" value="1"/>
</dbReference>
<dbReference type="InterPro" id="IPR020904">
    <property type="entry name" value="Sc_DH/Rdtase_CS"/>
</dbReference>
<proteinExistence type="inferred from homology"/>
<name>A0A1Y2DNZ3_9PEZI</name>
<evidence type="ECO:0000256" key="2">
    <source>
        <dbReference type="ARBA" id="ARBA00022857"/>
    </source>
</evidence>
<evidence type="ECO:0000313" key="4">
    <source>
        <dbReference type="EMBL" id="ORY60992.1"/>
    </source>
</evidence>
<dbReference type="PROSITE" id="PS00061">
    <property type="entry name" value="ADH_SHORT"/>
    <property type="match status" value="1"/>
</dbReference>
<sequence>MVEYATYPSLRDKVVLITGASEGIGAAAVSLFCRQGSKVTFLDFCEPSATALISRIQEEIPDAPHRPTFMHCDVTDLPRLKECAESVLAMHGTVDVLINNAGAVVAGSRGPTAHITPDSFDYDIAVNLRHQVFLTQYVVPAMQAQKSGSIINLGSTTWRIPNVRVPVYTTAKAATLGLTRTHSREFGTDGIRVNSVLPGVVGTKRQVDEIITEEFRRNTLQAQSLKRLIVPDEVASLILFLAADDSSAITGSNYVIDGGWVGDP</sequence>
<dbReference type="SUPFAM" id="SSF51735">
    <property type="entry name" value="NAD(P)-binding Rossmann-fold domains"/>
    <property type="match status" value="1"/>
</dbReference>
<evidence type="ECO:0000313" key="5">
    <source>
        <dbReference type="Proteomes" id="UP000193689"/>
    </source>
</evidence>
<keyword evidence="2" id="KW-0521">NADP</keyword>
<dbReference type="PANTHER" id="PTHR42760">
    <property type="entry name" value="SHORT-CHAIN DEHYDROGENASES/REDUCTASES FAMILY MEMBER"/>
    <property type="match status" value="1"/>
</dbReference>